<dbReference type="InterPro" id="IPR001584">
    <property type="entry name" value="Integrase_cat-core"/>
</dbReference>
<reference evidence="3" key="2">
    <citation type="submission" date="2020-09" db="EMBL/GenBank/DDBJ databases">
        <authorList>
            <person name="Sun Q."/>
            <person name="Kim S."/>
        </authorList>
    </citation>
    <scope>NUCLEOTIDE SEQUENCE</scope>
    <source>
        <strain evidence="3">KCTC 22164</strain>
    </source>
</reference>
<comment type="similarity">
    <text evidence="1">Belongs to the transposase IS21/IS408/IS1162 family.</text>
</comment>
<proteinExistence type="inferred from homology"/>
<dbReference type="EMBL" id="BMXP01000004">
    <property type="protein sequence ID" value="GGW87333.1"/>
    <property type="molecule type" value="Genomic_DNA"/>
</dbReference>
<dbReference type="InterPro" id="IPR054353">
    <property type="entry name" value="IstA-like_C"/>
</dbReference>
<name>A0A918JLA4_9ALTE</name>
<evidence type="ECO:0000259" key="2">
    <source>
        <dbReference type="PROSITE" id="PS50994"/>
    </source>
</evidence>
<dbReference type="AlphaFoldDB" id="A0A918JLA4"/>
<gene>
    <name evidence="3" type="ORF">GCM10007391_21540</name>
</gene>
<accession>A0A918JLA4</accession>
<feature type="domain" description="Integrase catalytic" evidence="2">
    <location>
        <begin position="82"/>
        <end position="259"/>
    </location>
</feature>
<dbReference type="Gene3D" id="3.30.420.10">
    <property type="entry name" value="Ribonuclease H-like superfamily/Ribonuclease H"/>
    <property type="match status" value="1"/>
</dbReference>
<dbReference type="GO" id="GO:0003676">
    <property type="term" value="F:nucleic acid binding"/>
    <property type="evidence" value="ECO:0007669"/>
    <property type="project" value="InterPro"/>
</dbReference>
<dbReference type="InterPro" id="IPR012337">
    <property type="entry name" value="RNaseH-like_sf"/>
</dbReference>
<sequence>MEDSELILLFYPSAFQHPSYKRRPDYEAVKKELAKRPKKYGEKINTGFLRYREADPATALGRTHYFALVRNYLKKSKLAFRFRYEPGEIMACDFSGMKVHYRDLTQQREVSMDVLVVAFGHSQKMYAVALHNMSAKNWIRGLVEVIHAEGGCTPVIRFDNAQLVNRAGLLPALNEQAITFSRYYNLACDTSRVGMPRDNAIAEKSVQFIENRVLVPMRNLEFTSALQVNQHLRAEIEKLNNEKMQNVGLSRNEKFYQAERQALLPIPAKPYRPVDKYCPQTVSPNYSVRLNGHKYSVPHKYRNRKVTLEVRDNELTVVLGAKTIATHTISNEVGGETVIEHHKHPIEKAEDQKNVTAFTQWAEPFGPYAVKVVAAQYCGKKSSRSRFAGKACTFIQKLARGYTPSEFERACQYAVEHEMTKPEDLSIILKSSIFDDDDEQNDSAPILQHQNIRGKDHYGVHRYE</sequence>
<dbReference type="Pfam" id="PF22483">
    <property type="entry name" value="Mu-transpos_C_2"/>
    <property type="match status" value="1"/>
</dbReference>
<evidence type="ECO:0000313" key="4">
    <source>
        <dbReference type="Proteomes" id="UP000631300"/>
    </source>
</evidence>
<dbReference type="GO" id="GO:0015074">
    <property type="term" value="P:DNA integration"/>
    <property type="evidence" value="ECO:0007669"/>
    <property type="project" value="InterPro"/>
</dbReference>
<organism evidence="3 4">
    <name type="scientific">Alteromonas halophila</name>
    <dbReference type="NCBI Taxonomy" id="516698"/>
    <lineage>
        <taxon>Bacteria</taxon>
        <taxon>Pseudomonadati</taxon>
        <taxon>Pseudomonadota</taxon>
        <taxon>Gammaproteobacteria</taxon>
        <taxon>Alteromonadales</taxon>
        <taxon>Alteromonadaceae</taxon>
        <taxon>Alteromonas/Salinimonas group</taxon>
        <taxon>Alteromonas</taxon>
    </lineage>
</organism>
<dbReference type="Proteomes" id="UP000631300">
    <property type="component" value="Unassembled WGS sequence"/>
</dbReference>
<reference evidence="3" key="1">
    <citation type="journal article" date="2014" name="Int. J. Syst. Evol. Microbiol.">
        <title>Complete genome sequence of Corynebacterium casei LMG S-19264T (=DSM 44701T), isolated from a smear-ripened cheese.</title>
        <authorList>
            <consortium name="US DOE Joint Genome Institute (JGI-PGF)"/>
            <person name="Walter F."/>
            <person name="Albersmeier A."/>
            <person name="Kalinowski J."/>
            <person name="Ruckert C."/>
        </authorList>
    </citation>
    <scope>NUCLEOTIDE SEQUENCE</scope>
    <source>
        <strain evidence="3">KCTC 22164</strain>
    </source>
</reference>
<dbReference type="InterPro" id="IPR036397">
    <property type="entry name" value="RNaseH_sf"/>
</dbReference>
<dbReference type="PANTHER" id="PTHR35004:SF8">
    <property type="entry name" value="TRANSPOSASE RV3428C-RELATED"/>
    <property type="match status" value="1"/>
</dbReference>
<dbReference type="PANTHER" id="PTHR35004">
    <property type="entry name" value="TRANSPOSASE RV3428C-RELATED"/>
    <property type="match status" value="1"/>
</dbReference>
<evidence type="ECO:0000256" key="1">
    <source>
        <dbReference type="ARBA" id="ARBA00009277"/>
    </source>
</evidence>
<comment type="caution">
    <text evidence="3">The sequence shown here is derived from an EMBL/GenBank/DDBJ whole genome shotgun (WGS) entry which is preliminary data.</text>
</comment>
<dbReference type="SUPFAM" id="SSF53098">
    <property type="entry name" value="Ribonuclease H-like"/>
    <property type="match status" value="1"/>
</dbReference>
<evidence type="ECO:0000313" key="3">
    <source>
        <dbReference type="EMBL" id="GGW87333.1"/>
    </source>
</evidence>
<keyword evidence="4" id="KW-1185">Reference proteome</keyword>
<protein>
    <submittedName>
        <fullName evidence="3">Transposase y4bL/y4kJ/y4tB</fullName>
    </submittedName>
</protein>
<dbReference type="PROSITE" id="PS50994">
    <property type="entry name" value="INTEGRASE"/>
    <property type="match status" value="1"/>
</dbReference>